<gene>
    <name evidence="3" type="ORF">MCOR_1477</name>
</gene>
<feature type="transmembrane region" description="Helical" evidence="2">
    <location>
        <begin position="176"/>
        <end position="202"/>
    </location>
</feature>
<feature type="compositionally biased region" description="Basic and acidic residues" evidence="1">
    <location>
        <begin position="360"/>
        <end position="369"/>
    </location>
</feature>
<feature type="region of interest" description="Disordered" evidence="1">
    <location>
        <begin position="347"/>
        <end position="391"/>
    </location>
</feature>
<protein>
    <submittedName>
        <fullName evidence="3">Uncharacterized protein</fullName>
    </submittedName>
</protein>
<feature type="region of interest" description="Disordered" evidence="1">
    <location>
        <begin position="210"/>
        <end position="258"/>
    </location>
</feature>
<evidence type="ECO:0000313" key="4">
    <source>
        <dbReference type="Proteomes" id="UP000507470"/>
    </source>
</evidence>
<dbReference type="EMBL" id="CACVKT020000298">
    <property type="protein sequence ID" value="CAC5358064.1"/>
    <property type="molecule type" value="Genomic_DNA"/>
</dbReference>
<accession>A0A6J7ZY60</accession>
<keyword evidence="4" id="KW-1185">Reference proteome</keyword>
<evidence type="ECO:0000256" key="2">
    <source>
        <dbReference type="SAM" id="Phobius"/>
    </source>
</evidence>
<proteinExistence type="predicted"/>
<evidence type="ECO:0000256" key="1">
    <source>
        <dbReference type="SAM" id="MobiDB-lite"/>
    </source>
</evidence>
<feature type="compositionally biased region" description="Basic residues" evidence="1">
    <location>
        <begin position="348"/>
        <end position="359"/>
    </location>
</feature>
<feature type="compositionally biased region" description="Basic and acidic residues" evidence="1">
    <location>
        <begin position="226"/>
        <end position="238"/>
    </location>
</feature>
<evidence type="ECO:0000313" key="3">
    <source>
        <dbReference type="EMBL" id="CAC5358064.1"/>
    </source>
</evidence>
<name>A0A6J7ZY60_MYTCO</name>
<reference evidence="3 4" key="1">
    <citation type="submission" date="2020-06" db="EMBL/GenBank/DDBJ databases">
        <authorList>
            <person name="Li R."/>
            <person name="Bekaert M."/>
        </authorList>
    </citation>
    <scope>NUCLEOTIDE SEQUENCE [LARGE SCALE GENOMIC DNA]</scope>
    <source>
        <strain evidence="4">wild</strain>
    </source>
</reference>
<feature type="transmembrane region" description="Helical" evidence="2">
    <location>
        <begin position="46"/>
        <end position="67"/>
    </location>
</feature>
<sequence length="466" mass="52160">MWESVVVSYLNVILLLVRGESDVVSYLIVILLLVCGESDVVSYLNVILLLVCGESDVVSYLIVILLLECGESDVVSYLNVILLLFFFQFNLTELKVFLCSMQWLLLHYVSSLQQSKRECINMSSRQVVESSTDGNVYASQFPQYCYTGQTPTTVSSPGGLIVLTASLPPESSGLTAGASAGIAIGVLLILLILLLLIGFCIYKKTRKVDPGPIPPDQGVPPAETKMPTEDKSRPDIMRNIRPFNHSNMRRNDDMDIEDIEDRDKVPRLERDLTQHSTLRQQIITPSVVNPMVREWSDMGYSDDLTLIDSENMHDQLDPPSPIPEGLTPVEGFGPVYGYWNTVDERHAPEKKKKKKKKKSKKDEPLLKDDSESETELQIENPPGNRPRSMKSTVNTTAMHVPSSTLPFIEGSDKVPTLSRDLTRQSIPTISRDATQQSIITPRAINPSVREWYDKEMEKTIFLAAAK</sequence>
<keyword evidence="2" id="KW-0472">Membrane</keyword>
<dbReference type="AlphaFoldDB" id="A0A6J7ZY60"/>
<keyword evidence="2" id="KW-0812">Transmembrane</keyword>
<organism evidence="3 4">
    <name type="scientific">Mytilus coruscus</name>
    <name type="common">Sea mussel</name>
    <dbReference type="NCBI Taxonomy" id="42192"/>
    <lineage>
        <taxon>Eukaryota</taxon>
        <taxon>Metazoa</taxon>
        <taxon>Spiralia</taxon>
        <taxon>Lophotrochozoa</taxon>
        <taxon>Mollusca</taxon>
        <taxon>Bivalvia</taxon>
        <taxon>Autobranchia</taxon>
        <taxon>Pteriomorphia</taxon>
        <taxon>Mytilida</taxon>
        <taxon>Mytiloidea</taxon>
        <taxon>Mytilidae</taxon>
        <taxon>Mytilinae</taxon>
        <taxon>Mytilus</taxon>
    </lineage>
</organism>
<feature type="transmembrane region" description="Helical" evidence="2">
    <location>
        <begin position="12"/>
        <end position="34"/>
    </location>
</feature>
<keyword evidence="2" id="KW-1133">Transmembrane helix</keyword>
<dbReference type="OrthoDB" id="6150115at2759"/>
<dbReference type="Proteomes" id="UP000507470">
    <property type="component" value="Unassembled WGS sequence"/>
</dbReference>
<feature type="transmembrane region" description="Helical" evidence="2">
    <location>
        <begin position="74"/>
        <end position="91"/>
    </location>
</feature>